<name>A0A803MB02_CHEQI</name>
<feature type="region of interest" description="Disordered" evidence="2">
    <location>
        <begin position="162"/>
        <end position="204"/>
    </location>
</feature>
<dbReference type="KEGG" id="cqi:110698030"/>
<accession>A0A803MB02</accession>
<gene>
    <name evidence="4" type="primary">LOC110698030</name>
</gene>
<dbReference type="Pfam" id="PF16561">
    <property type="entry name" value="AMPK1_CBM"/>
    <property type="match status" value="1"/>
</dbReference>
<dbReference type="InterPro" id="IPR032640">
    <property type="entry name" value="AMPK1_CBM"/>
</dbReference>
<feature type="coiled-coil region" evidence="1">
    <location>
        <begin position="390"/>
        <end position="463"/>
    </location>
</feature>
<dbReference type="PANTHER" id="PTHR47434">
    <property type="entry name" value="PROTEIN PTST HOMOLOG 3, CHLOROPLASTIC"/>
    <property type="match status" value="1"/>
</dbReference>
<sequence length="540" mass="60270">MVSLIAAASSGNLTLFSHQPISYLNSPNCFPVVFVISPLKREHPFRSMTKQFKQKKLLNQFFFEFSGFCGVVRKCKNWEVEGDPALELEVLDFMKNSKKPQKFPSKKELIDAGRMDLLDAIMERGGWMTVGWEDEGENWINENGLASKMEVVLEKKGKIGSVNEERSGSDANGERPFAGTSFMGDFSPAPSSSGRSRELATEDESGIEGILNRLERQRNLSFGFKLGKNGTEVDNVNGGTGDHKQTKGTRKDVDSSHPQRSEPASLSQDRRLISGNGLNRSYSNRLSMKADAWRSWSIQRAGFSDTEFEAGEIDFGKTSKRGTVDKFMGGIGAVTNDIRGAQDETKNLDSNYREITQGDTKTRLQHLEGELSSVLQSLRSNTIDTSGKAREDLSKDLRQLSDVSEFQENEMMNAQDKLRTLRAKLAVLEGKMSLAIIDAQNILDKKQKRINDARRALQLLRTTCIVWPNSGSEVLLAGSFDGWATQRKMTRSSTGIFSLCLKLYPGKYEIKFIVDGVWQVDPLRPIVNNNGFENNLLTIA</sequence>
<dbReference type="AlphaFoldDB" id="A0A803MB02"/>
<dbReference type="Proteomes" id="UP000596660">
    <property type="component" value="Unplaced"/>
</dbReference>
<feature type="domain" description="AMP-activated protein kinase glycogen-binding" evidence="3">
    <location>
        <begin position="463"/>
        <end position="539"/>
    </location>
</feature>
<evidence type="ECO:0000259" key="3">
    <source>
        <dbReference type="Pfam" id="PF16561"/>
    </source>
</evidence>
<keyword evidence="5" id="KW-1185">Reference proteome</keyword>
<reference evidence="4" key="2">
    <citation type="submission" date="2021-03" db="UniProtKB">
        <authorList>
            <consortium name="EnsemblPlants"/>
        </authorList>
    </citation>
    <scope>IDENTIFICATION</scope>
</reference>
<dbReference type="SUPFAM" id="SSF81296">
    <property type="entry name" value="E set domains"/>
    <property type="match status" value="1"/>
</dbReference>
<feature type="compositionally biased region" description="Basic and acidic residues" evidence="2">
    <location>
        <begin position="241"/>
        <end position="260"/>
    </location>
</feature>
<dbReference type="InterPro" id="IPR013783">
    <property type="entry name" value="Ig-like_fold"/>
</dbReference>
<dbReference type="CDD" id="cd02859">
    <property type="entry name" value="E_set_AMPKbeta_like_N"/>
    <property type="match status" value="1"/>
</dbReference>
<evidence type="ECO:0000313" key="5">
    <source>
        <dbReference type="Proteomes" id="UP000596660"/>
    </source>
</evidence>
<evidence type="ECO:0000256" key="2">
    <source>
        <dbReference type="SAM" id="MobiDB-lite"/>
    </source>
</evidence>
<dbReference type="RefSeq" id="XP_021731127.1">
    <property type="nucleotide sequence ID" value="XM_021875435.1"/>
</dbReference>
<organism evidence="4 5">
    <name type="scientific">Chenopodium quinoa</name>
    <name type="common">Quinoa</name>
    <dbReference type="NCBI Taxonomy" id="63459"/>
    <lineage>
        <taxon>Eukaryota</taxon>
        <taxon>Viridiplantae</taxon>
        <taxon>Streptophyta</taxon>
        <taxon>Embryophyta</taxon>
        <taxon>Tracheophyta</taxon>
        <taxon>Spermatophyta</taxon>
        <taxon>Magnoliopsida</taxon>
        <taxon>eudicotyledons</taxon>
        <taxon>Gunneridae</taxon>
        <taxon>Pentapetalae</taxon>
        <taxon>Caryophyllales</taxon>
        <taxon>Chenopodiaceae</taxon>
        <taxon>Chenopodioideae</taxon>
        <taxon>Atripliceae</taxon>
        <taxon>Chenopodium</taxon>
    </lineage>
</organism>
<proteinExistence type="predicted"/>
<dbReference type="GO" id="GO:0009507">
    <property type="term" value="C:chloroplast"/>
    <property type="evidence" value="ECO:0007669"/>
    <property type="project" value="UniProtKB-ARBA"/>
</dbReference>
<evidence type="ECO:0000313" key="4">
    <source>
        <dbReference type="EnsemblPlants" id="AUR62026269-RA:cds"/>
    </source>
</evidence>
<dbReference type="EnsemblPlants" id="AUR62026269-RA">
    <property type="protein sequence ID" value="AUR62026269-RA:cds"/>
    <property type="gene ID" value="AUR62026269"/>
</dbReference>
<feature type="region of interest" description="Disordered" evidence="2">
    <location>
        <begin position="225"/>
        <end position="280"/>
    </location>
</feature>
<dbReference type="InterPro" id="IPR014756">
    <property type="entry name" value="Ig_E-set"/>
</dbReference>
<dbReference type="OrthoDB" id="531008at2759"/>
<dbReference type="Gramene" id="AUR62026269-RA">
    <property type="protein sequence ID" value="AUR62026269-RA:cds"/>
    <property type="gene ID" value="AUR62026269"/>
</dbReference>
<keyword evidence="1" id="KW-0175">Coiled coil</keyword>
<dbReference type="OMA" id="RRCKDWD"/>
<reference evidence="4" key="1">
    <citation type="journal article" date="2017" name="Nature">
        <title>The genome of Chenopodium quinoa.</title>
        <authorList>
            <person name="Jarvis D.E."/>
            <person name="Ho Y.S."/>
            <person name="Lightfoot D.J."/>
            <person name="Schmoeckel S.M."/>
            <person name="Li B."/>
            <person name="Borm T.J.A."/>
            <person name="Ohyanagi H."/>
            <person name="Mineta K."/>
            <person name="Michell C.T."/>
            <person name="Saber N."/>
            <person name="Kharbatia N.M."/>
            <person name="Rupper R.R."/>
            <person name="Sharp A.R."/>
            <person name="Dally N."/>
            <person name="Boughton B.A."/>
            <person name="Woo Y.H."/>
            <person name="Gao G."/>
            <person name="Schijlen E.G.W.M."/>
            <person name="Guo X."/>
            <person name="Momin A.A."/>
            <person name="Negrao S."/>
            <person name="Al-Babili S."/>
            <person name="Gehring C."/>
            <person name="Roessner U."/>
            <person name="Jung C."/>
            <person name="Murphy K."/>
            <person name="Arold S.T."/>
            <person name="Gojobori T."/>
            <person name="van der Linden C.G."/>
            <person name="van Loo E.N."/>
            <person name="Jellen E.N."/>
            <person name="Maughan P.J."/>
            <person name="Tester M."/>
        </authorList>
    </citation>
    <scope>NUCLEOTIDE SEQUENCE [LARGE SCALE GENOMIC DNA]</scope>
    <source>
        <strain evidence="4">cv. PI 614886</strain>
    </source>
</reference>
<protein>
    <recommendedName>
        <fullName evidence="3">AMP-activated protein kinase glycogen-binding domain-containing protein</fullName>
    </recommendedName>
</protein>
<evidence type="ECO:0000256" key="1">
    <source>
        <dbReference type="SAM" id="Coils"/>
    </source>
</evidence>
<dbReference type="GeneID" id="110698030"/>
<dbReference type="Gene3D" id="2.60.40.10">
    <property type="entry name" value="Immunoglobulins"/>
    <property type="match status" value="1"/>
</dbReference>
<dbReference type="PANTHER" id="PTHR47434:SF1">
    <property type="entry name" value="PROTEIN PTST HOMOLOG 2, CHLOROPLASTIC"/>
    <property type="match status" value="1"/>
</dbReference>